<dbReference type="AlphaFoldDB" id="A0A8S3ID43"/>
<feature type="compositionally biased region" description="Polar residues" evidence="1">
    <location>
        <begin position="9"/>
        <end position="29"/>
    </location>
</feature>
<evidence type="ECO:0000313" key="2">
    <source>
        <dbReference type="EMBL" id="CAF5198337.1"/>
    </source>
</evidence>
<organism evidence="2 3">
    <name type="scientific">Rotaria magnacalcarata</name>
    <dbReference type="NCBI Taxonomy" id="392030"/>
    <lineage>
        <taxon>Eukaryota</taxon>
        <taxon>Metazoa</taxon>
        <taxon>Spiralia</taxon>
        <taxon>Gnathifera</taxon>
        <taxon>Rotifera</taxon>
        <taxon>Eurotatoria</taxon>
        <taxon>Bdelloidea</taxon>
        <taxon>Philodinida</taxon>
        <taxon>Philodinidae</taxon>
        <taxon>Rotaria</taxon>
    </lineage>
</organism>
<reference evidence="2" key="1">
    <citation type="submission" date="2021-02" db="EMBL/GenBank/DDBJ databases">
        <authorList>
            <person name="Nowell W R."/>
        </authorList>
    </citation>
    <scope>NUCLEOTIDE SEQUENCE</scope>
</reference>
<feature type="compositionally biased region" description="Polar residues" evidence="1">
    <location>
        <begin position="57"/>
        <end position="67"/>
    </location>
</feature>
<sequence>GRNALPLAINQSNNDTIPKSSSVDDSQIFQYPYKRSSDNDKNPSTTTTTTTTTSSSGILNDQKSLLKQSPRKHNRTSHANSSQSSYRHTLLQALDPTTNSSQPMNPIKKLSKLIYSNENACWPSKEVTTDVNKYLVLTQNLFNKSAG</sequence>
<accession>A0A8S3ID43</accession>
<gene>
    <name evidence="2" type="ORF">SMN809_LOCUS74775</name>
</gene>
<name>A0A8S3ID43_9BILA</name>
<dbReference type="Proteomes" id="UP000676336">
    <property type="component" value="Unassembled WGS sequence"/>
</dbReference>
<evidence type="ECO:0000313" key="3">
    <source>
        <dbReference type="Proteomes" id="UP000676336"/>
    </source>
</evidence>
<comment type="caution">
    <text evidence="2">The sequence shown here is derived from an EMBL/GenBank/DDBJ whole genome shotgun (WGS) entry which is preliminary data.</text>
</comment>
<protein>
    <submittedName>
        <fullName evidence="2">Uncharacterized protein</fullName>
    </submittedName>
</protein>
<feature type="region of interest" description="Disordered" evidence="1">
    <location>
        <begin position="1"/>
        <end position="105"/>
    </location>
</feature>
<feature type="compositionally biased region" description="Low complexity" evidence="1">
    <location>
        <begin position="44"/>
        <end position="56"/>
    </location>
</feature>
<proteinExistence type="predicted"/>
<feature type="non-terminal residue" evidence="2">
    <location>
        <position position="1"/>
    </location>
</feature>
<evidence type="ECO:0000256" key="1">
    <source>
        <dbReference type="SAM" id="MobiDB-lite"/>
    </source>
</evidence>
<feature type="compositionally biased region" description="Polar residues" evidence="1">
    <location>
        <begin position="77"/>
        <end position="87"/>
    </location>
</feature>
<feature type="compositionally biased region" description="Polar residues" evidence="1">
    <location>
        <begin position="95"/>
        <end position="104"/>
    </location>
</feature>
<dbReference type="EMBL" id="CAJOBI010330889">
    <property type="protein sequence ID" value="CAF5198337.1"/>
    <property type="molecule type" value="Genomic_DNA"/>
</dbReference>